<evidence type="ECO:0008006" key="4">
    <source>
        <dbReference type="Google" id="ProtNLM"/>
    </source>
</evidence>
<comment type="caution">
    <text evidence="2">The sequence shown here is derived from an EMBL/GenBank/DDBJ whole genome shotgun (WGS) entry which is preliminary data.</text>
</comment>
<feature type="compositionally biased region" description="Basic residues" evidence="1">
    <location>
        <begin position="89"/>
        <end position="98"/>
    </location>
</feature>
<organism evidence="2 3">
    <name type="scientific">Sesamum alatum</name>
    <dbReference type="NCBI Taxonomy" id="300844"/>
    <lineage>
        <taxon>Eukaryota</taxon>
        <taxon>Viridiplantae</taxon>
        <taxon>Streptophyta</taxon>
        <taxon>Embryophyta</taxon>
        <taxon>Tracheophyta</taxon>
        <taxon>Spermatophyta</taxon>
        <taxon>Magnoliopsida</taxon>
        <taxon>eudicotyledons</taxon>
        <taxon>Gunneridae</taxon>
        <taxon>Pentapetalae</taxon>
        <taxon>asterids</taxon>
        <taxon>lamiids</taxon>
        <taxon>Lamiales</taxon>
        <taxon>Pedaliaceae</taxon>
        <taxon>Sesamum</taxon>
    </lineage>
</organism>
<feature type="region of interest" description="Disordered" evidence="1">
    <location>
        <begin position="89"/>
        <end position="142"/>
    </location>
</feature>
<evidence type="ECO:0000256" key="1">
    <source>
        <dbReference type="SAM" id="MobiDB-lite"/>
    </source>
</evidence>
<protein>
    <recommendedName>
        <fullName evidence="4">Pollen preferential protein</fullName>
    </recommendedName>
</protein>
<feature type="compositionally biased region" description="Basic and acidic residues" evidence="1">
    <location>
        <begin position="99"/>
        <end position="108"/>
    </location>
</feature>
<dbReference type="Proteomes" id="UP001293254">
    <property type="component" value="Unassembled WGS sequence"/>
</dbReference>
<dbReference type="PANTHER" id="PTHR33264:SF64">
    <property type="entry name" value="TRANSMEMBRANE PROTEIN"/>
    <property type="match status" value="1"/>
</dbReference>
<dbReference type="AlphaFoldDB" id="A0AAE2CZW3"/>
<feature type="region of interest" description="Disordered" evidence="1">
    <location>
        <begin position="1"/>
        <end position="48"/>
    </location>
</feature>
<reference evidence="2" key="1">
    <citation type="submission" date="2020-06" db="EMBL/GenBank/DDBJ databases">
        <authorList>
            <person name="Li T."/>
            <person name="Hu X."/>
            <person name="Zhang T."/>
            <person name="Song X."/>
            <person name="Zhang H."/>
            <person name="Dai N."/>
            <person name="Sheng W."/>
            <person name="Hou X."/>
            <person name="Wei L."/>
        </authorList>
    </citation>
    <scope>NUCLEOTIDE SEQUENCE</scope>
    <source>
        <strain evidence="2">3651</strain>
        <tissue evidence="2">Leaf</tissue>
    </source>
</reference>
<feature type="compositionally biased region" description="Acidic residues" evidence="1">
    <location>
        <begin position="122"/>
        <end position="141"/>
    </location>
</feature>
<keyword evidence="3" id="KW-1185">Reference proteome</keyword>
<reference evidence="2" key="2">
    <citation type="journal article" date="2024" name="Plant">
        <title>Genomic evolution and insights into agronomic trait innovations of Sesamum species.</title>
        <authorList>
            <person name="Miao H."/>
            <person name="Wang L."/>
            <person name="Qu L."/>
            <person name="Liu H."/>
            <person name="Sun Y."/>
            <person name="Le M."/>
            <person name="Wang Q."/>
            <person name="Wei S."/>
            <person name="Zheng Y."/>
            <person name="Lin W."/>
            <person name="Duan Y."/>
            <person name="Cao H."/>
            <person name="Xiong S."/>
            <person name="Wang X."/>
            <person name="Wei L."/>
            <person name="Li C."/>
            <person name="Ma Q."/>
            <person name="Ju M."/>
            <person name="Zhao R."/>
            <person name="Li G."/>
            <person name="Mu C."/>
            <person name="Tian Q."/>
            <person name="Mei H."/>
            <person name="Zhang T."/>
            <person name="Gao T."/>
            <person name="Zhang H."/>
        </authorList>
    </citation>
    <scope>NUCLEOTIDE SEQUENCE</scope>
    <source>
        <strain evidence="2">3651</strain>
    </source>
</reference>
<evidence type="ECO:0000313" key="3">
    <source>
        <dbReference type="Proteomes" id="UP001293254"/>
    </source>
</evidence>
<name>A0AAE2CZW3_9LAMI</name>
<sequence>MSGKIALESPGSTVTRRQPLLTTTLASSTGKDDRVDAKDGGGSRRGSRIGEAAGECAAVCCCCPCAMMHLIILAVYRLPRGLWRKKKRTRLLRKKRKKSSGEEKENQRKTNSSSGGGKEGESSTEDDEELRGENDAVDWDNEMWGRFNGAGFWRSASQRKDDES</sequence>
<gene>
    <name evidence="2" type="ORF">Salat_0388900</name>
</gene>
<dbReference type="PANTHER" id="PTHR33264">
    <property type="entry name" value="EXPRESSED PROTEIN"/>
    <property type="match status" value="1"/>
</dbReference>
<dbReference type="EMBL" id="JACGWO010000001">
    <property type="protein sequence ID" value="KAK4440540.1"/>
    <property type="molecule type" value="Genomic_DNA"/>
</dbReference>
<evidence type="ECO:0000313" key="2">
    <source>
        <dbReference type="EMBL" id="KAK4440540.1"/>
    </source>
</evidence>
<proteinExistence type="predicted"/>
<feature type="compositionally biased region" description="Basic and acidic residues" evidence="1">
    <location>
        <begin position="30"/>
        <end position="42"/>
    </location>
</feature>
<feature type="compositionally biased region" description="Polar residues" evidence="1">
    <location>
        <begin position="10"/>
        <end position="29"/>
    </location>
</feature>
<accession>A0AAE2CZW3</accession>